<feature type="binding site" evidence="10">
    <location>
        <position position="123"/>
    </location>
    <ligand>
        <name>L-glutamate</name>
        <dbReference type="ChEBI" id="CHEBI:29985"/>
    </ligand>
</feature>
<evidence type="ECO:0000256" key="9">
    <source>
        <dbReference type="PIRSR" id="PIRSR600101-1"/>
    </source>
</evidence>
<comment type="subunit">
    <text evidence="11">This enzyme consists of two polypeptide chains, which are synthesized in precursor form from a single polypeptide.</text>
</comment>
<dbReference type="InterPro" id="IPR000101">
    <property type="entry name" value="GGT_peptidase"/>
</dbReference>
<name>A0A8J2XNQ3_9GAMM</name>
<dbReference type="InterPro" id="IPR029055">
    <property type="entry name" value="Ntn_hydrolases_N"/>
</dbReference>
<evidence type="ECO:0000256" key="2">
    <source>
        <dbReference type="ARBA" id="ARBA00001089"/>
    </source>
</evidence>
<evidence type="ECO:0000256" key="6">
    <source>
        <dbReference type="ARBA" id="ARBA00023145"/>
    </source>
</evidence>
<evidence type="ECO:0000256" key="3">
    <source>
        <dbReference type="ARBA" id="ARBA00009381"/>
    </source>
</evidence>
<feature type="binding site" evidence="10">
    <location>
        <begin position="474"/>
        <end position="475"/>
    </location>
    <ligand>
        <name>L-glutamate</name>
        <dbReference type="ChEBI" id="CHEBI:29985"/>
    </ligand>
</feature>
<dbReference type="Gene3D" id="1.10.246.130">
    <property type="match status" value="1"/>
</dbReference>
<evidence type="ECO:0000256" key="7">
    <source>
        <dbReference type="ARBA" id="ARBA00023315"/>
    </source>
</evidence>
<dbReference type="GO" id="GO:0036374">
    <property type="term" value="F:glutathione hydrolase activity"/>
    <property type="evidence" value="ECO:0007669"/>
    <property type="project" value="UniProtKB-UniRule"/>
</dbReference>
<evidence type="ECO:0000256" key="5">
    <source>
        <dbReference type="ARBA" id="ARBA00022801"/>
    </source>
</evidence>
<evidence type="ECO:0000256" key="11">
    <source>
        <dbReference type="RuleBase" id="RU368036"/>
    </source>
</evidence>
<feature type="active site" description="Nucleophile" evidence="9">
    <location>
        <position position="410"/>
    </location>
</feature>
<comment type="catalytic activity">
    <reaction evidence="8 11">
        <text>an N-terminal (5-L-glutamyl)-[peptide] + an alpha-amino acid = 5-L-glutamyl amino acid + an N-terminal L-alpha-aminoacyl-[peptide]</text>
        <dbReference type="Rhea" id="RHEA:23904"/>
        <dbReference type="Rhea" id="RHEA-COMP:9780"/>
        <dbReference type="Rhea" id="RHEA-COMP:9795"/>
        <dbReference type="ChEBI" id="CHEBI:77644"/>
        <dbReference type="ChEBI" id="CHEBI:78597"/>
        <dbReference type="ChEBI" id="CHEBI:78599"/>
        <dbReference type="ChEBI" id="CHEBI:78608"/>
        <dbReference type="EC" id="2.3.2.2"/>
    </reaction>
</comment>
<dbReference type="EMBL" id="BMDX01000017">
    <property type="protein sequence ID" value="GGA84774.1"/>
    <property type="molecule type" value="Genomic_DNA"/>
</dbReference>
<evidence type="ECO:0000256" key="10">
    <source>
        <dbReference type="PIRSR" id="PIRSR600101-2"/>
    </source>
</evidence>
<keyword evidence="6 11" id="KW-0865">Zymogen</keyword>
<dbReference type="Pfam" id="PF01019">
    <property type="entry name" value="G_glu_transpept"/>
    <property type="match status" value="1"/>
</dbReference>
<dbReference type="SUPFAM" id="SSF56235">
    <property type="entry name" value="N-terminal nucleophile aminohydrolases (Ntn hydrolases)"/>
    <property type="match status" value="1"/>
</dbReference>
<keyword evidence="14" id="KW-1185">Reference proteome</keyword>
<accession>A0A8J2XNQ3</accession>
<sequence>MNNPFSQRPVLKRFNAFVQALFALMLLVASTAYADTVLDPEVTTAVTQHQAVYADQAMVVTANPHASEAALAMLTAGGSAVDAAIAAQFVLTLVEPQSSGIGGGAFMLLYDQEQQQLLTFDGRETAPAAAKADRFLNDEGKPKRWIDALVGGQSVGVPGVVAMMAQAHERDGKLPWAKLIEPAIKLAENGFEVSPRLAGLLAKRYNPGLVKLEPAASYFYPDGEPLQAGQLLKNPQLAATMRIIAKHGSEAFYQGKLAEQLVSAVQQAAINPGDLTITDLAGYQPKRRAPLCAGYHQYQVCSMAPPSSGGIAVAQLMKLLEARDMSDLATGSVGAVHQFAQASRLAFADRNRYIGDPDFVKVPVNELLADSYIAERRQLIKANKDMGKAQAGHVMSAPRAAGVSPELPSTSHLSIVDGEGNAVSMTTSIEMAFGSGLMVNGFLLNNQLTDFSFSPSRDGTLVPNAVAAGKRPRSSMAPVMVFDQAGELELVVGSPGGSRIINYVAQTLIAVLDGKLDIQQAINMAKVTHRNDYLALEKGGWPQQTVEQLESMGYELQQRDLNSGLHGIQKVKQGWLGGADPRREGVALGLSK</sequence>
<dbReference type="RefSeq" id="WP_229744765.1">
    <property type="nucleotide sequence ID" value="NZ_BMDX01000017.1"/>
</dbReference>
<dbReference type="InterPro" id="IPR051792">
    <property type="entry name" value="GGT_bact"/>
</dbReference>
<feature type="binding site" evidence="10">
    <location>
        <position position="450"/>
    </location>
    <ligand>
        <name>L-glutamate</name>
        <dbReference type="ChEBI" id="CHEBI:29985"/>
    </ligand>
</feature>
<dbReference type="NCBIfam" id="TIGR00066">
    <property type="entry name" value="g_glut_trans"/>
    <property type="match status" value="1"/>
</dbReference>
<dbReference type="Gene3D" id="3.60.20.40">
    <property type="match status" value="1"/>
</dbReference>
<evidence type="ECO:0000313" key="14">
    <source>
        <dbReference type="Proteomes" id="UP000619743"/>
    </source>
</evidence>
<keyword evidence="11" id="KW-0317">Glutathione biosynthesis</keyword>
<dbReference type="GO" id="GO:0103068">
    <property type="term" value="F:leukotriene C4 gamma-glutamyl transferase activity"/>
    <property type="evidence" value="ECO:0007669"/>
    <property type="project" value="UniProtKB-EC"/>
</dbReference>
<comment type="catalytic activity">
    <reaction evidence="2 11">
        <text>glutathione + H2O = L-cysteinylglycine + L-glutamate</text>
        <dbReference type="Rhea" id="RHEA:28807"/>
        <dbReference type="ChEBI" id="CHEBI:15377"/>
        <dbReference type="ChEBI" id="CHEBI:29985"/>
        <dbReference type="ChEBI" id="CHEBI:57925"/>
        <dbReference type="ChEBI" id="CHEBI:61694"/>
        <dbReference type="EC" id="3.4.19.13"/>
    </reaction>
</comment>
<keyword evidence="12" id="KW-0732">Signal</keyword>
<evidence type="ECO:0000256" key="8">
    <source>
        <dbReference type="ARBA" id="ARBA00047417"/>
    </source>
</evidence>
<dbReference type="InterPro" id="IPR043137">
    <property type="entry name" value="GGT_ssub_C"/>
</dbReference>
<evidence type="ECO:0000256" key="12">
    <source>
        <dbReference type="SAM" id="SignalP"/>
    </source>
</evidence>
<keyword evidence="7 11" id="KW-0012">Acyltransferase</keyword>
<comment type="pathway">
    <text evidence="11">Sulfur metabolism; glutathione metabolism.</text>
</comment>
<gene>
    <name evidence="13" type="ORF">GCM10011369_28490</name>
</gene>
<evidence type="ECO:0000256" key="4">
    <source>
        <dbReference type="ARBA" id="ARBA00022679"/>
    </source>
</evidence>
<dbReference type="AlphaFoldDB" id="A0A8J2XNQ3"/>
<dbReference type="GO" id="GO:0006750">
    <property type="term" value="P:glutathione biosynthetic process"/>
    <property type="evidence" value="ECO:0007669"/>
    <property type="project" value="UniProtKB-KW"/>
</dbReference>
<dbReference type="EC" id="3.4.19.13" evidence="11"/>
<keyword evidence="4 11" id="KW-0808">Transferase</keyword>
<dbReference type="PANTHER" id="PTHR43199:SF1">
    <property type="entry name" value="GLUTATHIONE HYDROLASE PROENZYME"/>
    <property type="match status" value="1"/>
</dbReference>
<dbReference type="Proteomes" id="UP000619743">
    <property type="component" value="Unassembled WGS sequence"/>
</dbReference>
<dbReference type="EC" id="2.3.2.2" evidence="11"/>
<comment type="catalytic activity">
    <reaction evidence="1 11">
        <text>an S-substituted glutathione + H2O = an S-substituted L-cysteinylglycine + L-glutamate</text>
        <dbReference type="Rhea" id="RHEA:59468"/>
        <dbReference type="ChEBI" id="CHEBI:15377"/>
        <dbReference type="ChEBI" id="CHEBI:29985"/>
        <dbReference type="ChEBI" id="CHEBI:90779"/>
        <dbReference type="ChEBI" id="CHEBI:143103"/>
        <dbReference type="EC" id="3.4.19.13"/>
    </reaction>
</comment>
<organism evidence="13 14">
    <name type="scientific">Neiella marina</name>
    <dbReference type="NCBI Taxonomy" id="508461"/>
    <lineage>
        <taxon>Bacteria</taxon>
        <taxon>Pseudomonadati</taxon>
        <taxon>Pseudomonadota</taxon>
        <taxon>Gammaproteobacteria</taxon>
        <taxon>Alteromonadales</taxon>
        <taxon>Echinimonadaceae</taxon>
        <taxon>Neiella</taxon>
    </lineage>
</organism>
<comment type="caution">
    <text evidence="13">The sequence shown here is derived from an EMBL/GenBank/DDBJ whole genome shotgun (WGS) entry which is preliminary data.</text>
</comment>
<comment type="similarity">
    <text evidence="3 11">Belongs to the gamma-glutamyltransferase family.</text>
</comment>
<feature type="chain" id="PRO_5035207404" description="Glutathione hydrolase proenzyme" evidence="12">
    <location>
        <begin position="35"/>
        <end position="592"/>
    </location>
</feature>
<proteinExistence type="inferred from homology"/>
<dbReference type="PANTHER" id="PTHR43199">
    <property type="entry name" value="GLUTATHIONE HYDROLASE"/>
    <property type="match status" value="1"/>
</dbReference>
<dbReference type="UniPathway" id="UPA00204"/>
<protein>
    <recommendedName>
        <fullName evidence="11">Glutathione hydrolase proenzyme</fullName>
        <ecNumber evidence="11">2.3.2.2</ecNumber>
        <ecNumber evidence="11">3.4.19.13</ecNumber>
    </recommendedName>
    <component>
        <recommendedName>
            <fullName evidence="11">Glutathione hydrolase large chain</fullName>
        </recommendedName>
    </component>
    <component>
        <recommendedName>
            <fullName evidence="11">Glutathione hydrolase small chain</fullName>
        </recommendedName>
    </component>
</protein>
<dbReference type="PRINTS" id="PR01210">
    <property type="entry name" value="GGTRANSPTASE"/>
</dbReference>
<dbReference type="InterPro" id="IPR043138">
    <property type="entry name" value="GGT_lsub"/>
</dbReference>
<evidence type="ECO:0000313" key="13">
    <source>
        <dbReference type="EMBL" id="GGA84774.1"/>
    </source>
</evidence>
<evidence type="ECO:0000256" key="1">
    <source>
        <dbReference type="ARBA" id="ARBA00001049"/>
    </source>
</evidence>
<feature type="signal peptide" evidence="12">
    <location>
        <begin position="1"/>
        <end position="34"/>
    </location>
</feature>
<comment type="PTM">
    <text evidence="11">Cleaved by autocatalysis into a large and a small subunit.</text>
</comment>
<keyword evidence="5 11" id="KW-0378">Hydrolase</keyword>
<reference evidence="14" key="1">
    <citation type="journal article" date="2019" name="Int. J. Syst. Evol. Microbiol.">
        <title>The Global Catalogue of Microorganisms (GCM) 10K type strain sequencing project: providing services to taxonomists for standard genome sequencing and annotation.</title>
        <authorList>
            <consortium name="The Broad Institute Genomics Platform"/>
            <consortium name="The Broad Institute Genome Sequencing Center for Infectious Disease"/>
            <person name="Wu L."/>
            <person name="Ma J."/>
        </authorList>
    </citation>
    <scope>NUCLEOTIDE SEQUENCE [LARGE SCALE GENOMIC DNA]</scope>
    <source>
        <strain evidence="14">CGMCC 1.10130</strain>
    </source>
</reference>
<feature type="binding site" evidence="10">
    <location>
        <position position="497"/>
    </location>
    <ligand>
        <name>L-glutamate</name>
        <dbReference type="ChEBI" id="CHEBI:29985"/>
    </ligand>
</feature>
<dbReference type="GO" id="GO:0006751">
    <property type="term" value="P:glutathione catabolic process"/>
    <property type="evidence" value="ECO:0007669"/>
    <property type="project" value="UniProtKB-UniRule"/>
</dbReference>